<comment type="caution">
    <text evidence="2">The sequence shown here is derived from an EMBL/GenBank/DDBJ whole genome shotgun (WGS) entry which is preliminary data.</text>
</comment>
<dbReference type="InterPro" id="IPR006073">
    <property type="entry name" value="GTP-bd"/>
</dbReference>
<dbReference type="AlphaFoldDB" id="A0ABD3NJA1"/>
<evidence type="ECO:0000259" key="1">
    <source>
        <dbReference type="Pfam" id="PF01926"/>
    </source>
</evidence>
<protein>
    <recommendedName>
        <fullName evidence="1">G domain-containing protein</fullName>
    </recommendedName>
</protein>
<dbReference type="EMBL" id="JALLPJ020001120">
    <property type="protein sequence ID" value="KAL3776050.1"/>
    <property type="molecule type" value="Genomic_DNA"/>
</dbReference>
<dbReference type="Proteomes" id="UP001530400">
    <property type="component" value="Unassembled WGS sequence"/>
</dbReference>
<sequence length="203" mass="23554">MTSAKQPSRLNLDYTTHCAYSRPTTIGSVIAKSDLYQVEGKKLLLFLRHVNQGWDPKILKEVFATALRKLKTNLEKTPTPVTEPAIEEEERRLFFHMQYHPKDIPRREIRHIYDDLCKTTSRLNLGLHNSLCILTTYYNWKLTCTKLKERNISHRCALVTIIGRPNMGKSTLLNAILDDTLAHHHKSTADYSTCHSWCHDIRL</sequence>
<dbReference type="InterPro" id="IPR027417">
    <property type="entry name" value="P-loop_NTPase"/>
</dbReference>
<keyword evidence="3" id="KW-1185">Reference proteome</keyword>
<dbReference type="Gene3D" id="3.40.50.300">
    <property type="entry name" value="P-loop containing nucleotide triphosphate hydrolases"/>
    <property type="match status" value="1"/>
</dbReference>
<evidence type="ECO:0000313" key="3">
    <source>
        <dbReference type="Proteomes" id="UP001530400"/>
    </source>
</evidence>
<proteinExistence type="predicted"/>
<organism evidence="2 3">
    <name type="scientific">Cyclotella atomus</name>
    <dbReference type="NCBI Taxonomy" id="382360"/>
    <lineage>
        <taxon>Eukaryota</taxon>
        <taxon>Sar</taxon>
        <taxon>Stramenopiles</taxon>
        <taxon>Ochrophyta</taxon>
        <taxon>Bacillariophyta</taxon>
        <taxon>Coscinodiscophyceae</taxon>
        <taxon>Thalassiosirophycidae</taxon>
        <taxon>Stephanodiscales</taxon>
        <taxon>Stephanodiscaceae</taxon>
        <taxon>Cyclotella</taxon>
    </lineage>
</organism>
<dbReference type="SUPFAM" id="SSF52540">
    <property type="entry name" value="P-loop containing nucleoside triphosphate hydrolases"/>
    <property type="match status" value="1"/>
</dbReference>
<evidence type="ECO:0000313" key="2">
    <source>
        <dbReference type="EMBL" id="KAL3776050.1"/>
    </source>
</evidence>
<dbReference type="Pfam" id="PF01926">
    <property type="entry name" value="MMR_HSR1"/>
    <property type="match status" value="1"/>
</dbReference>
<feature type="domain" description="G" evidence="1">
    <location>
        <begin position="159"/>
        <end position="179"/>
    </location>
</feature>
<gene>
    <name evidence="2" type="ORF">ACHAWO_003479</name>
</gene>
<reference evidence="2 3" key="1">
    <citation type="submission" date="2024-10" db="EMBL/GenBank/DDBJ databases">
        <title>Updated reference genomes for cyclostephanoid diatoms.</title>
        <authorList>
            <person name="Roberts W.R."/>
            <person name="Alverson A.J."/>
        </authorList>
    </citation>
    <scope>NUCLEOTIDE SEQUENCE [LARGE SCALE GENOMIC DNA]</scope>
    <source>
        <strain evidence="2 3">AJA010-31</strain>
    </source>
</reference>
<name>A0ABD3NJA1_9STRA</name>
<accession>A0ABD3NJA1</accession>